<sequence length="133" mass="15342">MMVDNLPANISLPLLGIGALSLILSLIFCCYMWRLKWKAKRERGYRRVKFVCRKKAANETCPVCLEDFELKEYIAICHCTHCFHMKCLLEWLRHKNMCPMCKAPVQSGCVSERTGLVSMPIPTRNLPTQVNHV</sequence>
<keyword evidence="3" id="KW-0862">Zinc</keyword>
<dbReference type="PANTHER" id="PTHR45798:SF97">
    <property type="entry name" value="ALCOHOL-SENSITIVE RING FINGER PROTEIN 1"/>
    <property type="match status" value="1"/>
</dbReference>
<dbReference type="SMART" id="SM00184">
    <property type="entry name" value="RING"/>
    <property type="match status" value="1"/>
</dbReference>
<dbReference type="OrthoDB" id="290834at2759"/>
<dbReference type="SUPFAM" id="SSF57850">
    <property type="entry name" value="RING/U-box"/>
    <property type="match status" value="1"/>
</dbReference>
<keyword evidence="2 4" id="KW-0863">Zinc-finger</keyword>
<dbReference type="InterPro" id="IPR052788">
    <property type="entry name" value="RING-type_E3_ligase_ATL"/>
</dbReference>
<dbReference type="EnsemblMetazoa" id="G16044.1">
    <property type="protein sequence ID" value="G16044.1:cds"/>
    <property type="gene ID" value="G16044"/>
</dbReference>
<evidence type="ECO:0000256" key="5">
    <source>
        <dbReference type="SAM" id="Phobius"/>
    </source>
</evidence>
<protein>
    <recommendedName>
        <fullName evidence="6">RING-type domain-containing protein</fullName>
    </recommendedName>
</protein>
<feature type="domain" description="RING-type" evidence="6">
    <location>
        <begin position="61"/>
        <end position="102"/>
    </location>
</feature>
<keyword evidence="5" id="KW-1133">Transmembrane helix</keyword>
<dbReference type="Proteomes" id="UP000005408">
    <property type="component" value="Unassembled WGS sequence"/>
</dbReference>
<feature type="transmembrane region" description="Helical" evidence="5">
    <location>
        <begin position="12"/>
        <end position="33"/>
    </location>
</feature>
<keyword evidence="1" id="KW-0479">Metal-binding</keyword>
<dbReference type="InterPro" id="IPR001841">
    <property type="entry name" value="Znf_RING"/>
</dbReference>
<dbReference type="Gene3D" id="3.30.40.10">
    <property type="entry name" value="Zinc/RING finger domain, C3HC4 (zinc finger)"/>
    <property type="match status" value="1"/>
</dbReference>
<dbReference type="KEGG" id="crg:105319859"/>
<dbReference type="OMA" id="ANKSCTM"/>
<evidence type="ECO:0000313" key="8">
    <source>
        <dbReference type="Proteomes" id="UP000005408"/>
    </source>
</evidence>
<dbReference type="RefSeq" id="XP_011415862.1">
    <property type="nucleotide sequence ID" value="XM_011417560.4"/>
</dbReference>
<dbReference type="InterPro" id="IPR013083">
    <property type="entry name" value="Znf_RING/FYVE/PHD"/>
</dbReference>
<dbReference type="Pfam" id="PF13639">
    <property type="entry name" value="zf-RING_2"/>
    <property type="match status" value="1"/>
</dbReference>
<evidence type="ECO:0000256" key="1">
    <source>
        <dbReference type="ARBA" id="ARBA00022723"/>
    </source>
</evidence>
<dbReference type="PANTHER" id="PTHR45798">
    <property type="entry name" value="RING-H2 FINGER PROTEIN ATL61-RELATED-RELATED"/>
    <property type="match status" value="1"/>
</dbReference>
<keyword evidence="5" id="KW-0472">Membrane</keyword>
<evidence type="ECO:0000313" key="7">
    <source>
        <dbReference type="EnsemblMetazoa" id="G16044.1:cds"/>
    </source>
</evidence>
<keyword evidence="5" id="KW-0812">Transmembrane</keyword>
<keyword evidence="8" id="KW-1185">Reference proteome</keyword>
<evidence type="ECO:0000256" key="4">
    <source>
        <dbReference type="PROSITE-ProRule" id="PRU00175"/>
    </source>
</evidence>
<proteinExistence type="predicted"/>
<dbReference type="AlphaFoldDB" id="A0A8W8IWU1"/>
<organism evidence="7 8">
    <name type="scientific">Magallana gigas</name>
    <name type="common">Pacific oyster</name>
    <name type="synonym">Crassostrea gigas</name>
    <dbReference type="NCBI Taxonomy" id="29159"/>
    <lineage>
        <taxon>Eukaryota</taxon>
        <taxon>Metazoa</taxon>
        <taxon>Spiralia</taxon>
        <taxon>Lophotrochozoa</taxon>
        <taxon>Mollusca</taxon>
        <taxon>Bivalvia</taxon>
        <taxon>Autobranchia</taxon>
        <taxon>Pteriomorphia</taxon>
        <taxon>Ostreida</taxon>
        <taxon>Ostreoidea</taxon>
        <taxon>Ostreidae</taxon>
        <taxon>Magallana</taxon>
    </lineage>
</organism>
<dbReference type="GO" id="GO:0008270">
    <property type="term" value="F:zinc ion binding"/>
    <property type="evidence" value="ECO:0007669"/>
    <property type="project" value="UniProtKB-KW"/>
</dbReference>
<dbReference type="GeneID" id="105319859"/>
<evidence type="ECO:0000256" key="2">
    <source>
        <dbReference type="ARBA" id="ARBA00022771"/>
    </source>
</evidence>
<name>A0A8W8IWU1_MAGGI</name>
<evidence type="ECO:0000256" key="3">
    <source>
        <dbReference type="ARBA" id="ARBA00022833"/>
    </source>
</evidence>
<accession>A0A8W8IWU1</accession>
<dbReference type="PROSITE" id="PS50089">
    <property type="entry name" value="ZF_RING_2"/>
    <property type="match status" value="1"/>
</dbReference>
<evidence type="ECO:0000259" key="6">
    <source>
        <dbReference type="PROSITE" id="PS50089"/>
    </source>
</evidence>
<reference evidence="7" key="1">
    <citation type="submission" date="2022-08" db="UniProtKB">
        <authorList>
            <consortium name="EnsemblMetazoa"/>
        </authorList>
    </citation>
    <scope>IDENTIFICATION</scope>
    <source>
        <strain evidence="7">05x7-T-G4-1.051#20</strain>
    </source>
</reference>